<dbReference type="InterPro" id="IPR037923">
    <property type="entry name" value="HTH-like"/>
</dbReference>
<dbReference type="Proteomes" id="UP001276902">
    <property type="component" value="Unassembled WGS sequence"/>
</dbReference>
<comment type="caution">
    <text evidence="6">The sequence shown here is derived from an EMBL/GenBank/DDBJ whole genome shotgun (WGS) entry which is preliminary data.</text>
</comment>
<dbReference type="InterPro" id="IPR014710">
    <property type="entry name" value="RmlC-like_jellyroll"/>
</dbReference>
<dbReference type="InterPro" id="IPR018062">
    <property type="entry name" value="HTH_AraC-typ_CS"/>
</dbReference>
<organism evidence="6 7">
    <name type="scientific">Dielma fastidiosa</name>
    <dbReference type="NCBI Taxonomy" id="1034346"/>
    <lineage>
        <taxon>Bacteria</taxon>
        <taxon>Bacillati</taxon>
        <taxon>Bacillota</taxon>
        <taxon>Erysipelotrichia</taxon>
        <taxon>Erysipelotrichales</taxon>
        <taxon>Erysipelotrichaceae</taxon>
        <taxon>Dielma</taxon>
    </lineage>
</organism>
<feature type="domain" description="HTH araC/xylS-type" evidence="4">
    <location>
        <begin position="178"/>
        <end position="276"/>
    </location>
</feature>
<dbReference type="Proteomes" id="UP000247612">
    <property type="component" value="Unassembled WGS sequence"/>
</dbReference>
<dbReference type="PANTHER" id="PTHR43280:SF28">
    <property type="entry name" value="HTH-TYPE TRANSCRIPTIONAL ACTIVATOR RHAS"/>
    <property type="match status" value="1"/>
</dbReference>
<accession>A0A318L628</accession>
<dbReference type="InterPro" id="IPR009057">
    <property type="entry name" value="Homeodomain-like_sf"/>
</dbReference>
<dbReference type="Pfam" id="PF02311">
    <property type="entry name" value="AraC_binding"/>
    <property type="match status" value="1"/>
</dbReference>
<reference evidence="6 7" key="1">
    <citation type="submission" date="2018-05" db="EMBL/GenBank/DDBJ databases">
        <title>Genomic Encyclopedia of Type Strains, Phase IV (KMG-IV): sequencing the most valuable type-strain genomes for metagenomic binning, comparative biology and taxonomic classification.</title>
        <authorList>
            <person name="Goeker M."/>
        </authorList>
    </citation>
    <scope>NUCLEOTIDE SEQUENCE [LARGE SCALE GENOMIC DNA]</scope>
    <source>
        <strain evidence="6 7">JC118</strain>
    </source>
</reference>
<dbReference type="AlphaFoldDB" id="A0A318L628"/>
<dbReference type="GO" id="GO:0043565">
    <property type="term" value="F:sequence-specific DNA binding"/>
    <property type="evidence" value="ECO:0007669"/>
    <property type="project" value="InterPro"/>
</dbReference>
<dbReference type="EMBL" id="QJKH01000012">
    <property type="protein sequence ID" value="PXX77147.1"/>
    <property type="molecule type" value="Genomic_DNA"/>
</dbReference>
<gene>
    <name evidence="6" type="ORF">DES51_11287</name>
    <name evidence="5" type="ORF">MQE39_16750</name>
</gene>
<evidence type="ECO:0000313" key="5">
    <source>
        <dbReference type="EMBL" id="MDY5169768.1"/>
    </source>
</evidence>
<keyword evidence="3" id="KW-0804">Transcription</keyword>
<dbReference type="PANTHER" id="PTHR43280">
    <property type="entry name" value="ARAC-FAMILY TRANSCRIPTIONAL REGULATOR"/>
    <property type="match status" value="1"/>
</dbReference>
<sequence length="283" mass="33214">MANTRYKLSDTDLDKINCKLLYVTTARYDSDWHSTIHFHNFTEIFYVVRGDGSFIVEDSEFEVKADDMIIVNPNVSHTEVSSEQSPLEYIALGIEGLLFSQIIKNEDTHADYFLQNYQDYKHEVLFYLKTLVAEVENKEDHYDRLCQDLLEVCIINMIRRANNTFSIASTKKMNKECSYVKQYIDLHYQENITLDELSRLTYVNKYYLVHAFKKYIGLSPINYLISKRVEEAKVLLETTNYSVSQISDIVGFSSQSYFSQVFKKTMGTTPFEIRKKKREEKSQ</sequence>
<dbReference type="PRINTS" id="PR00032">
    <property type="entry name" value="HTHARAC"/>
</dbReference>
<dbReference type="GeneID" id="94440470"/>
<evidence type="ECO:0000313" key="6">
    <source>
        <dbReference type="EMBL" id="PXX77147.1"/>
    </source>
</evidence>
<evidence type="ECO:0000259" key="4">
    <source>
        <dbReference type="PROSITE" id="PS01124"/>
    </source>
</evidence>
<dbReference type="InterPro" id="IPR003313">
    <property type="entry name" value="AraC-bd"/>
</dbReference>
<dbReference type="Gene3D" id="2.60.120.10">
    <property type="entry name" value="Jelly Rolls"/>
    <property type="match status" value="1"/>
</dbReference>
<dbReference type="GO" id="GO:0003700">
    <property type="term" value="F:DNA-binding transcription factor activity"/>
    <property type="evidence" value="ECO:0007669"/>
    <property type="project" value="InterPro"/>
</dbReference>
<dbReference type="PROSITE" id="PS01124">
    <property type="entry name" value="HTH_ARAC_FAMILY_2"/>
    <property type="match status" value="1"/>
</dbReference>
<dbReference type="OrthoDB" id="183331at2"/>
<dbReference type="SUPFAM" id="SSF46689">
    <property type="entry name" value="Homeodomain-like"/>
    <property type="match status" value="2"/>
</dbReference>
<keyword evidence="2 6" id="KW-0238">DNA-binding</keyword>
<proteinExistence type="predicted"/>
<evidence type="ECO:0000256" key="3">
    <source>
        <dbReference type="ARBA" id="ARBA00023163"/>
    </source>
</evidence>
<name>A0A318L628_9FIRM</name>
<evidence type="ECO:0000313" key="7">
    <source>
        <dbReference type="Proteomes" id="UP000247612"/>
    </source>
</evidence>
<dbReference type="Gene3D" id="1.10.10.60">
    <property type="entry name" value="Homeodomain-like"/>
    <property type="match status" value="2"/>
</dbReference>
<dbReference type="SUPFAM" id="SSF51215">
    <property type="entry name" value="Regulatory protein AraC"/>
    <property type="match status" value="1"/>
</dbReference>
<dbReference type="Pfam" id="PF12833">
    <property type="entry name" value="HTH_18"/>
    <property type="match status" value="1"/>
</dbReference>
<protein>
    <submittedName>
        <fullName evidence="5">AraC family transcriptional regulator</fullName>
    </submittedName>
    <submittedName>
        <fullName evidence="6">AraC-like DNA-binding protein</fullName>
    </submittedName>
</protein>
<dbReference type="SMART" id="SM00342">
    <property type="entry name" value="HTH_ARAC"/>
    <property type="match status" value="1"/>
</dbReference>
<dbReference type="STRING" id="1034346.GCA_000313565_00969"/>
<evidence type="ECO:0000256" key="2">
    <source>
        <dbReference type="ARBA" id="ARBA00023125"/>
    </source>
</evidence>
<dbReference type="EMBL" id="JALDAW010000023">
    <property type="protein sequence ID" value="MDY5169768.1"/>
    <property type="molecule type" value="Genomic_DNA"/>
</dbReference>
<dbReference type="PROSITE" id="PS00041">
    <property type="entry name" value="HTH_ARAC_FAMILY_1"/>
    <property type="match status" value="1"/>
</dbReference>
<keyword evidence="7" id="KW-1185">Reference proteome</keyword>
<evidence type="ECO:0000256" key="1">
    <source>
        <dbReference type="ARBA" id="ARBA00023015"/>
    </source>
</evidence>
<reference evidence="5" key="2">
    <citation type="submission" date="2022-03" db="EMBL/GenBank/DDBJ databases">
        <title>First case of bacteraemia caused by Dielma fastidiosa in a patient hospitalised with diverticulitis.</title>
        <authorList>
            <person name="Forman-Ankjaer B."/>
            <person name="Hvid-Jensen F."/>
            <person name="Kobel C.M."/>
            <person name="Greve T."/>
        </authorList>
    </citation>
    <scope>NUCLEOTIDE SEQUENCE</scope>
    <source>
        <strain evidence="5">AUH_DF_2021</strain>
    </source>
</reference>
<dbReference type="RefSeq" id="WP_022937283.1">
    <property type="nucleotide sequence ID" value="NZ_BAABZA010000001.1"/>
</dbReference>
<dbReference type="InterPro" id="IPR020449">
    <property type="entry name" value="Tscrpt_reg_AraC-type_HTH"/>
</dbReference>
<keyword evidence="1" id="KW-0805">Transcription regulation</keyword>
<dbReference type="InterPro" id="IPR018060">
    <property type="entry name" value="HTH_AraC"/>
</dbReference>